<keyword evidence="6 10" id="KW-0413">Isomerase</keyword>
<dbReference type="GO" id="GO:0008837">
    <property type="term" value="F:diaminopimelate epimerase activity"/>
    <property type="evidence" value="ECO:0007669"/>
    <property type="project" value="UniProtKB-UniRule"/>
</dbReference>
<evidence type="ECO:0000256" key="3">
    <source>
        <dbReference type="ARBA" id="ARBA00013080"/>
    </source>
</evidence>
<keyword evidence="4" id="KW-0028">Amino-acid biosynthesis</keyword>
<dbReference type="EC" id="5.1.1.7" evidence="3 8"/>
<dbReference type="KEGG" id="cpri:FZC34_01955"/>
<dbReference type="PROSITE" id="PS01326">
    <property type="entry name" value="DAP_EPIMERASE"/>
    <property type="match status" value="1"/>
</dbReference>
<sequence>MKFVKAHGLGNDFIMIFQDISKEDMILLSDRKLGIGCDQVIQNINNNGQYNVRFWNQDGSEANLCGNGIRCLAQYYDRVINKFHTNSGIIHTVKLNNEQVAFSLPVIPVIKQMSYKLPTYDVHIGNEHIVIFINNEPDWDQITHDFQDYLSIKNIMCIWHDKQWNIRSWERGVGRTLACGSGTIAAACAVWENNKSLTLGNKDNITFHTEIGELSVIKKKQIWQIGPANIVANGNFKLI</sequence>
<evidence type="ECO:0000256" key="4">
    <source>
        <dbReference type="ARBA" id="ARBA00022605"/>
    </source>
</evidence>
<feature type="active site" evidence="9">
    <location>
        <position position="65"/>
    </location>
</feature>
<dbReference type="GO" id="GO:0009089">
    <property type="term" value="P:lysine biosynthetic process via diaminopimelate"/>
    <property type="evidence" value="ECO:0007669"/>
    <property type="project" value="UniProtKB-UniRule"/>
</dbReference>
<comment type="similarity">
    <text evidence="2">Belongs to the diaminopimelate epimerase family.</text>
</comment>
<evidence type="ECO:0000256" key="9">
    <source>
        <dbReference type="PROSITE-ProRule" id="PRU10125"/>
    </source>
</evidence>
<keyword evidence="11" id="KW-1185">Reference proteome</keyword>
<evidence type="ECO:0000313" key="10">
    <source>
        <dbReference type="EMBL" id="QEK38664.1"/>
    </source>
</evidence>
<evidence type="ECO:0000256" key="8">
    <source>
        <dbReference type="NCBIfam" id="TIGR00652"/>
    </source>
</evidence>
<evidence type="ECO:0000256" key="2">
    <source>
        <dbReference type="ARBA" id="ARBA00010219"/>
    </source>
</evidence>
<accession>A0A5C0UI94</accession>
<dbReference type="InterPro" id="IPR001653">
    <property type="entry name" value="DAP_epimerase_DapF"/>
</dbReference>
<dbReference type="AlphaFoldDB" id="A0A5C0UI94"/>
<evidence type="ECO:0000256" key="7">
    <source>
        <dbReference type="ARBA" id="ARBA00051712"/>
    </source>
</evidence>
<dbReference type="InterPro" id="IPR018510">
    <property type="entry name" value="DAP_epimerase_AS"/>
</dbReference>
<evidence type="ECO:0000256" key="6">
    <source>
        <dbReference type="ARBA" id="ARBA00023235"/>
    </source>
</evidence>
<dbReference type="EMBL" id="CP043316">
    <property type="protein sequence ID" value="QEK38664.1"/>
    <property type="molecule type" value="Genomic_DNA"/>
</dbReference>
<dbReference type="Proteomes" id="UP000325004">
    <property type="component" value="Chromosome"/>
</dbReference>
<reference evidence="10 11" key="1">
    <citation type="submission" date="2019-08" db="EMBL/GenBank/DDBJ databases">
        <title>Highly reduced genomes of protist endosymbionts show evolutionary convergence.</title>
        <authorList>
            <person name="George E."/>
            <person name="Husnik F."/>
            <person name="Tashyreva D."/>
            <person name="Prokopchuk G."/>
            <person name="Horak A."/>
            <person name="Kwong W.K."/>
            <person name="Lukes J."/>
            <person name="Keeling P.J."/>
        </authorList>
    </citation>
    <scope>NUCLEOTIDE SEQUENCE [LARGE SCALE GENOMIC DNA]</scope>
    <source>
        <strain evidence="10">1604LC</strain>
    </source>
</reference>
<protein>
    <recommendedName>
        <fullName evidence="3 8">Diaminopimelate epimerase</fullName>
        <ecNumber evidence="3 8">5.1.1.7</ecNumber>
    </recommendedName>
</protein>
<dbReference type="PANTHER" id="PTHR31689">
    <property type="entry name" value="DIAMINOPIMELATE EPIMERASE, CHLOROPLASTIC"/>
    <property type="match status" value="1"/>
</dbReference>
<dbReference type="RefSeq" id="WP_148971785.1">
    <property type="nucleotide sequence ID" value="NZ_CP043316.1"/>
</dbReference>
<dbReference type="PANTHER" id="PTHR31689:SF0">
    <property type="entry name" value="DIAMINOPIMELATE EPIMERASE"/>
    <property type="match status" value="1"/>
</dbReference>
<proteinExistence type="inferred from homology"/>
<dbReference type="GO" id="GO:0005829">
    <property type="term" value="C:cytosol"/>
    <property type="evidence" value="ECO:0007669"/>
    <property type="project" value="TreeGrafter"/>
</dbReference>
<dbReference type="UniPathway" id="UPA00034">
    <property type="reaction ID" value="UER00025"/>
</dbReference>
<keyword evidence="5" id="KW-0457">Lysine biosynthesis</keyword>
<comment type="catalytic activity">
    <reaction evidence="7">
        <text>(2S,6S)-2,6-diaminopimelate = meso-2,6-diaminopimelate</text>
        <dbReference type="Rhea" id="RHEA:15393"/>
        <dbReference type="ChEBI" id="CHEBI:57609"/>
        <dbReference type="ChEBI" id="CHEBI:57791"/>
        <dbReference type="EC" id="5.1.1.7"/>
    </reaction>
</comment>
<gene>
    <name evidence="10" type="primary">dapF</name>
    <name evidence="10" type="ORF">FZC34_01955</name>
</gene>
<dbReference type="OrthoDB" id="9805408at2"/>
<dbReference type="Gene3D" id="3.10.310.10">
    <property type="entry name" value="Diaminopimelate Epimerase, Chain A, domain 1"/>
    <property type="match status" value="2"/>
</dbReference>
<dbReference type="SUPFAM" id="SSF54506">
    <property type="entry name" value="Diaminopimelate epimerase-like"/>
    <property type="match status" value="2"/>
</dbReference>
<dbReference type="Pfam" id="PF01678">
    <property type="entry name" value="DAP_epimerase"/>
    <property type="match status" value="1"/>
</dbReference>
<name>A0A5C0UI94_9PROT</name>
<organism evidence="10 11">
    <name type="scientific">Candidatus Cytomitobacter primus</name>
    <dbReference type="NCBI Taxonomy" id="2066024"/>
    <lineage>
        <taxon>Bacteria</taxon>
        <taxon>Pseudomonadati</taxon>
        <taxon>Pseudomonadota</taxon>
        <taxon>Alphaproteobacteria</taxon>
        <taxon>Holosporales</taxon>
        <taxon>Holosporaceae</taxon>
        <taxon>Candidatus Cytomitobacter</taxon>
    </lineage>
</organism>
<evidence type="ECO:0000256" key="5">
    <source>
        <dbReference type="ARBA" id="ARBA00023154"/>
    </source>
</evidence>
<evidence type="ECO:0000313" key="11">
    <source>
        <dbReference type="Proteomes" id="UP000325004"/>
    </source>
</evidence>
<dbReference type="NCBIfam" id="TIGR00652">
    <property type="entry name" value="DapF"/>
    <property type="match status" value="1"/>
</dbReference>
<comment type="pathway">
    <text evidence="1">Amino-acid biosynthesis; L-lysine biosynthesis via DAP pathway; DL-2,6-diaminopimelate from LL-2,6-diaminopimelate: step 1/1.</text>
</comment>
<evidence type="ECO:0000256" key="1">
    <source>
        <dbReference type="ARBA" id="ARBA00005196"/>
    </source>
</evidence>